<evidence type="ECO:0000313" key="6">
    <source>
        <dbReference type="EMBL" id="PIK48606.1"/>
    </source>
</evidence>
<sequence length="236" mass="26192">MITNEAICDHFEASVTHKKIHFHPSVDGCSKALKWLEEAFDPSSTFLDSNTTIYQKIICNKKECEHETVSKLCASNGNKTRNFSNSCDKCAVGCRRIVTGRTRYVTVKKKACNSKPAVNGGWTDWSNWGECSVTCGGGNQTRTRNCTNPKPKRGGDACVGNVFEERTCNEFSCPRVQPVEPSQVRAHCIITGHGNFSCACSVIDKMDTYFPRLPKWQESSILGDDFATSSRIVQES</sequence>
<dbReference type="PRINTS" id="PR01705">
    <property type="entry name" value="TSP1REPEAT"/>
</dbReference>
<keyword evidence="4" id="KW-0677">Repeat</keyword>
<evidence type="ECO:0000256" key="3">
    <source>
        <dbReference type="ARBA" id="ARBA00022729"/>
    </source>
</evidence>
<dbReference type="PANTHER" id="PTHR22906:SF43">
    <property type="entry name" value="PROPERDIN"/>
    <property type="match status" value="1"/>
</dbReference>
<dbReference type="OrthoDB" id="6273859at2759"/>
<keyword evidence="7" id="KW-1185">Reference proteome</keyword>
<dbReference type="InterPro" id="IPR052065">
    <property type="entry name" value="Compl_asym_regulator"/>
</dbReference>
<dbReference type="AlphaFoldDB" id="A0A2G8KKS3"/>
<dbReference type="SUPFAM" id="SSF82895">
    <property type="entry name" value="TSP-1 type 1 repeat"/>
    <property type="match status" value="1"/>
</dbReference>
<dbReference type="InterPro" id="IPR000884">
    <property type="entry name" value="TSP1_rpt"/>
</dbReference>
<accession>A0A2G8KKS3</accession>
<dbReference type="Pfam" id="PF00090">
    <property type="entry name" value="TSP_1"/>
    <property type="match status" value="1"/>
</dbReference>
<dbReference type="PROSITE" id="PS50092">
    <property type="entry name" value="TSP1"/>
    <property type="match status" value="1"/>
</dbReference>
<comment type="caution">
    <text evidence="6">The sequence shown here is derived from an EMBL/GenBank/DDBJ whole genome shotgun (WGS) entry which is preliminary data.</text>
</comment>
<keyword evidence="2" id="KW-0964">Secreted</keyword>
<evidence type="ECO:0000256" key="4">
    <source>
        <dbReference type="ARBA" id="ARBA00022737"/>
    </source>
</evidence>
<proteinExistence type="predicted"/>
<dbReference type="PANTHER" id="PTHR22906">
    <property type="entry name" value="PROPERDIN"/>
    <property type="match status" value="1"/>
</dbReference>
<evidence type="ECO:0000256" key="2">
    <source>
        <dbReference type="ARBA" id="ARBA00022525"/>
    </source>
</evidence>
<keyword evidence="5" id="KW-1015">Disulfide bond</keyword>
<dbReference type="InterPro" id="IPR036383">
    <property type="entry name" value="TSP1_rpt_sf"/>
</dbReference>
<dbReference type="SMART" id="SM00209">
    <property type="entry name" value="TSP1"/>
    <property type="match status" value="1"/>
</dbReference>
<dbReference type="Gene3D" id="2.20.100.10">
    <property type="entry name" value="Thrombospondin type-1 (TSP1) repeat"/>
    <property type="match status" value="1"/>
</dbReference>
<name>A0A2G8KKS3_STIJA</name>
<gene>
    <name evidence="6" type="ORF">BSL78_14537</name>
</gene>
<dbReference type="EMBL" id="MRZV01000513">
    <property type="protein sequence ID" value="PIK48606.1"/>
    <property type="molecule type" value="Genomic_DNA"/>
</dbReference>
<keyword evidence="3" id="KW-0732">Signal</keyword>
<comment type="subcellular location">
    <subcellularLocation>
        <location evidence="1">Secreted</location>
    </subcellularLocation>
</comment>
<organism evidence="6 7">
    <name type="scientific">Stichopus japonicus</name>
    <name type="common">Sea cucumber</name>
    <dbReference type="NCBI Taxonomy" id="307972"/>
    <lineage>
        <taxon>Eukaryota</taxon>
        <taxon>Metazoa</taxon>
        <taxon>Echinodermata</taxon>
        <taxon>Eleutherozoa</taxon>
        <taxon>Echinozoa</taxon>
        <taxon>Holothuroidea</taxon>
        <taxon>Aspidochirotacea</taxon>
        <taxon>Aspidochirotida</taxon>
        <taxon>Stichopodidae</taxon>
        <taxon>Apostichopus</taxon>
    </lineage>
</organism>
<evidence type="ECO:0000256" key="1">
    <source>
        <dbReference type="ARBA" id="ARBA00004613"/>
    </source>
</evidence>
<evidence type="ECO:0000256" key="5">
    <source>
        <dbReference type="ARBA" id="ARBA00023157"/>
    </source>
</evidence>
<evidence type="ECO:0000313" key="7">
    <source>
        <dbReference type="Proteomes" id="UP000230750"/>
    </source>
</evidence>
<dbReference type="FunFam" id="2.20.100.10:FF:000007">
    <property type="entry name" value="Thrombospondin 1"/>
    <property type="match status" value="1"/>
</dbReference>
<reference evidence="6 7" key="1">
    <citation type="journal article" date="2017" name="PLoS Biol.">
        <title>The sea cucumber genome provides insights into morphological evolution and visceral regeneration.</title>
        <authorList>
            <person name="Zhang X."/>
            <person name="Sun L."/>
            <person name="Yuan J."/>
            <person name="Sun Y."/>
            <person name="Gao Y."/>
            <person name="Zhang L."/>
            <person name="Li S."/>
            <person name="Dai H."/>
            <person name="Hamel J.F."/>
            <person name="Liu C."/>
            <person name="Yu Y."/>
            <person name="Liu S."/>
            <person name="Lin W."/>
            <person name="Guo K."/>
            <person name="Jin S."/>
            <person name="Xu P."/>
            <person name="Storey K.B."/>
            <person name="Huan P."/>
            <person name="Zhang T."/>
            <person name="Zhou Y."/>
            <person name="Zhang J."/>
            <person name="Lin C."/>
            <person name="Li X."/>
            <person name="Xing L."/>
            <person name="Huo D."/>
            <person name="Sun M."/>
            <person name="Wang L."/>
            <person name="Mercier A."/>
            <person name="Li F."/>
            <person name="Yang H."/>
            <person name="Xiang J."/>
        </authorList>
    </citation>
    <scope>NUCLEOTIDE SEQUENCE [LARGE SCALE GENOMIC DNA]</scope>
    <source>
        <strain evidence="6">Shaxun</strain>
        <tissue evidence="6">Muscle</tissue>
    </source>
</reference>
<dbReference type="Proteomes" id="UP000230750">
    <property type="component" value="Unassembled WGS sequence"/>
</dbReference>
<protein>
    <submittedName>
        <fullName evidence="6">Uncharacterized protein</fullName>
    </submittedName>
</protein>